<dbReference type="CDD" id="cd00290">
    <property type="entry name" value="cytochrome_b_C"/>
    <property type="match status" value="1"/>
</dbReference>
<keyword evidence="11 20" id="KW-0249">Electron transport</keyword>
<dbReference type="GO" id="GO:0006122">
    <property type="term" value="P:mitochondrial electron transport, ubiquinol to cytochrome c"/>
    <property type="evidence" value="ECO:0007669"/>
    <property type="project" value="TreeGrafter"/>
</dbReference>
<evidence type="ECO:0000256" key="1">
    <source>
        <dbReference type="ARBA" id="ARBA00002566"/>
    </source>
</evidence>
<feature type="binding site" description="axial binding residue" evidence="19">
    <location>
        <position position="98"/>
    </location>
    <ligand>
        <name>heme b</name>
        <dbReference type="ChEBI" id="CHEBI:60344"/>
        <label>b566</label>
    </ligand>
    <ligandPart>
        <name>Fe</name>
        <dbReference type="ChEBI" id="CHEBI:18248"/>
    </ligandPart>
</feature>
<keyword evidence="16 20" id="KW-0472">Membrane</keyword>
<dbReference type="Gene3D" id="1.20.810.10">
    <property type="entry name" value="Cytochrome Bc1 Complex, Chain C"/>
    <property type="match status" value="1"/>
</dbReference>
<dbReference type="InterPro" id="IPR027387">
    <property type="entry name" value="Cytb/b6-like_sf"/>
</dbReference>
<feature type="binding site" evidence="18">
    <location>
        <position position="202"/>
    </location>
    <ligand>
        <name>a ubiquinone</name>
        <dbReference type="ChEBI" id="CHEBI:16389"/>
    </ligand>
</feature>
<feature type="transmembrane region" description="Helical" evidence="20">
    <location>
        <begin position="230"/>
        <end position="251"/>
    </location>
</feature>
<comment type="subcellular location">
    <subcellularLocation>
        <location evidence="2">Mitochondrion inner membrane</location>
        <topology evidence="2">Multi-pass membrane protein</topology>
    </subcellularLocation>
</comment>
<evidence type="ECO:0000256" key="8">
    <source>
        <dbReference type="ARBA" id="ARBA00022692"/>
    </source>
</evidence>
<keyword evidence="15 20" id="KW-0496">Mitochondrion</keyword>
<keyword evidence="10" id="KW-0999">Mitochondrion inner membrane</keyword>
<dbReference type="InterPro" id="IPR048259">
    <property type="entry name" value="Cytochrome_b_N_euk/bac"/>
</dbReference>
<dbReference type="InterPro" id="IPR048260">
    <property type="entry name" value="Cytochrome_b_C_euk/bac"/>
</dbReference>
<evidence type="ECO:0000256" key="12">
    <source>
        <dbReference type="ARBA" id="ARBA00022989"/>
    </source>
</evidence>
<proteinExistence type="inferred from homology"/>
<dbReference type="PIRSF" id="PIRSF038885">
    <property type="entry name" value="COB"/>
    <property type="match status" value="1"/>
</dbReference>
<evidence type="ECO:0000256" key="14">
    <source>
        <dbReference type="ARBA" id="ARBA00023075"/>
    </source>
</evidence>
<evidence type="ECO:0000256" key="13">
    <source>
        <dbReference type="ARBA" id="ARBA00023004"/>
    </source>
</evidence>
<comment type="cofactor">
    <cofactor evidence="19">
        <name>heme</name>
        <dbReference type="ChEBI" id="CHEBI:30413"/>
    </cofactor>
    <text evidence="19">Binds 2 heme groups non-covalently.</text>
</comment>
<keyword evidence="7 20" id="KW-0679">Respiratory chain</keyword>
<dbReference type="GO" id="GO:0005743">
    <property type="term" value="C:mitochondrial inner membrane"/>
    <property type="evidence" value="ECO:0007669"/>
    <property type="project" value="UniProtKB-SubCell"/>
</dbReference>
<feature type="transmembrane region" description="Helical" evidence="20">
    <location>
        <begin position="179"/>
        <end position="201"/>
    </location>
</feature>
<accession>A0A9E8MI52</accession>
<evidence type="ECO:0000256" key="6">
    <source>
        <dbReference type="ARBA" id="ARBA00022617"/>
    </source>
</evidence>
<evidence type="ECO:0000256" key="15">
    <source>
        <dbReference type="ARBA" id="ARBA00023128"/>
    </source>
</evidence>
<organism evidence="23">
    <name type="scientific">Aparapotamon binchuanense</name>
    <dbReference type="NCBI Taxonomy" id="2697580"/>
    <lineage>
        <taxon>Eukaryota</taxon>
        <taxon>Metazoa</taxon>
        <taxon>Ecdysozoa</taxon>
        <taxon>Arthropoda</taxon>
        <taxon>Crustacea</taxon>
        <taxon>Multicrustacea</taxon>
        <taxon>Malacostraca</taxon>
        <taxon>Eumalacostraca</taxon>
        <taxon>Eucarida</taxon>
        <taxon>Decapoda</taxon>
        <taxon>Pleocyemata</taxon>
        <taxon>Brachyura</taxon>
        <taxon>Eubrachyura</taxon>
        <taxon>Potamoidea</taxon>
        <taxon>Potamidae</taxon>
        <taxon>Aparapotamon</taxon>
    </lineage>
</organism>
<keyword evidence="14" id="KW-0830">Ubiquinone</keyword>
<feature type="transmembrane region" description="Helical" evidence="20">
    <location>
        <begin position="78"/>
        <end position="99"/>
    </location>
</feature>
<feature type="transmembrane region" description="Helical" evidence="20">
    <location>
        <begin position="146"/>
        <end position="167"/>
    </location>
</feature>
<feature type="domain" description="Cytochrome b/b6 C-terminal region profile" evidence="22">
    <location>
        <begin position="211"/>
        <end position="378"/>
    </location>
</feature>
<dbReference type="PANTHER" id="PTHR19271">
    <property type="entry name" value="CYTOCHROME B"/>
    <property type="match status" value="1"/>
</dbReference>
<evidence type="ECO:0000259" key="21">
    <source>
        <dbReference type="PROSITE" id="PS51002"/>
    </source>
</evidence>
<dbReference type="PROSITE" id="PS51002">
    <property type="entry name" value="CYTB_NTER"/>
    <property type="match status" value="1"/>
</dbReference>
<comment type="function">
    <text evidence="1 20">Component of the ubiquinol-cytochrome c reductase complex (complex III or cytochrome b-c1 complex) that is part of the mitochondrial respiratory chain. The b-c1 complex mediates electron transfer from ubiquinol to cytochrome c. Contributes to the generation of a proton gradient across the mitochondrial membrane that is then used for ATP synthesis.</text>
</comment>
<dbReference type="PANTHER" id="PTHR19271:SF16">
    <property type="entry name" value="CYTOCHROME B"/>
    <property type="match status" value="1"/>
</dbReference>
<feature type="binding site" description="axial binding residue" evidence="19">
    <location>
        <position position="84"/>
    </location>
    <ligand>
        <name>heme b</name>
        <dbReference type="ChEBI" id="CHEBI:60344"/>
        <label>b562</label>
    </ligand>
    <ligandPart>
        <name>Fe</name>
        <dbReference type="ChEBI" id="CHEBI:18248"/>
    </ligandPart>
</feature>
<keyword evidence="5 20" id="KW-0813">Transport</keyword>
<dbReference type="PROSITE" id="PS51003">
    <property type="entry name" value="CYTB_CTER"/>
    <property type="match status" value="1"/>
</dbReference>
<keyword evidence="8 20" id="KW-0812">Transmembrane</keyword>
<evidence type="ECO:0000256" key="9">
    <source>
        <dbReference type="ARBA" id="ARBA00022723"/>
    </source>
</evidence>
<feature type="binding site" description="axial binding residue" evidence="19">
    <location>
        <position position="197"/>
    </location>
    <ligand>
        <name>heme b</name>
        <dbReference type="ChEBI" id="CHEBI:60344"/>
        <label>b566</label>
    </ligand>
    <ligandPart>
        <name>Fe</name>
        <dbReference type="ChEBI" id="CHEBI:18248"/>
    </ligandPart>
</feature>
<comment type="cofactor">
    <cofactor evidence="20">
        <name>heme b</name>
        <dbReference type="ChEBI" id="CHEBI:60344"/>
    </cofactor>
    <text evidence="20">Binds 2 heme groups non-covalently.</text>
</comment>
<keyword evidence="6 19" id="KW-0349">Heme</keyword>
<evidence type="ECO:0000259" key="22">
    <source>
        <dbReference type="PROSITE" id="PS51003"/>
    </source>
</evidence>
<feature type="transmembrane region" description="Helical" evidence="20">
    <location>
        <begin position="353"/>
        <end position="373"/>
    </location>
</feature>
<dbReference type="GO" id="GO:0016491">
    <property type="term" value="F:oxidoreductase activity"/>
    <property type="evidence" value="ECO:0007669"/>
    <property type="project" value="UniProtKB-UniRule"/>
</dbReference>
<feature type="transmembrane region" description="Helical" evidence="20">
    <location>
        <begin position="289"/>
        <end position="307"/>
    </location>
</feature>
<dbReference type="InterPro" id="IPR036150">
    <property type="entry name" value="Cyt_b/b6_C_sf"/>
</dbReference>
<evidence type="ECO:0000256" key="19">
    <source>
        <dbReference type="PIRSR" id="PIRSR038885-2"/>
    </source>
</evidence>
<dbReference type="CDD" id="cd00284">
    <property type="entry name" value="Cytochrome_b_N"/>
    <property type="match status" value="1"/>
</dbReference>
<comment type="similarity">
    <text evidence="17 20">Belongs to the cytochrome b family.</text>
</comment>
<keyword evidence="12 20" id="KW-1133">Transmembrane helix</keyword>
<dbReference type="EMBL" id="OP355467">
    <property type="protein sequence ID" value="WAB69719.1"/>
    <property type="molecule type" value="Genomic_DNA"/>
</dbReference>
<sequence>MVFPIRKSHPLMKIINNALVDMPLPSNISNFWNFGSLLGLCLILQIMTGLFLAMHYIPHIDLAFSSVTHICRDVNYGWLLRSTHANGASFFFLCLYTHVGRGMFYGSYMIFHTWMVGVMILLLVMATAFLGYVLPWGQMSFWGATVITNLFSAIPFIGIDLVQWIWGGFSVDNATLTRFFSFHFILPFIVAAFSLIHILFLHQAGANNPLGISTHIDKVPFHPYFTFKDIVGFIVLMFLLLFLSLSFPYLLGDPDNFIPANPLVTPPHIQPEWYFLFAYAILRSIPNKLGGVIALILSVLIIVILPFSHFSKFRSLMFYPLNQILFWWLVSIIMLLTWIGARPVESPYILTGQILTITYFSFYLLNPFLLIYWDKMLK</sequence>
<feature type="binding site" description="axial binding residue" evidence="19">
    <location>
        <position position="183"/>
    </location>
    <ligand>
        <name>heme b</name>
        <dbReference type="ChEBI" id="CHEBI:60344"/>
        <label>b562</label>
    </ligand>
    <ligandPart>
        <name>Fe</name>
        <dbReference type="ChEBI" id="CHEBI:18248"/>
    </ligandPart>
</feature>
<protein>
    <recommendedName>
        <fullName evidence="4 20">Cytochrome b</fullName>
    </recommendedName>
</protein>
<evidence type="ECO:0000256" key="3">
    <source>
        <dbReference type="ARBA" id="ARBA00011649"/>
    </source>
</evidence>
<name>A0A9E8MI52_9EUCA</name>
<geneLocation type="mitochondrion" evidence="23"/>
<dbReference type="Pfam" id="PF00033">
    <property type="entry name" value="Cytochrome_B"/>
    <property type="match status" value="1"/>
</dbReference>
<evidence type="ECO:0000256" key="7">
    <source>
        <dbReference type="ARBA" id="ARBA00022660"/>
    </source>
</evidence>
<evidence type="ECO:0000256" key="18">
    <source>
        <dbReference type="PIRSR" id="PIRSR038885-1"/>
    </source>
</evidence>
<evidence type="ECO:0000256" key="17">
    <source>
        <dbReference type="ARBA" id="ARBA00061233"/>
    </source>
</evidence>
<evidence type="ECO:0000256" key="20">
    <source>
        <dbReference type="RuleBase" id="RU362117"/>
    </source>
</evidence>
<keyword evidence="13 19" id="KW-0408">Iron</keyword>
<dbReference type="InterPro" id="IPR005797">
    <property type="entry name" value="Cyt_b/b6_N"/>
</dbReference>
<evidence type="ECO:0000313" key="23">
    <source>
        <dbReference type="EMBL" id="WAB69719.1"/>
    </source>
</evidence>
<evidence type="ECO:0000256" key="11">
    <source>
        <dbReference type="ARBA" id="ARBA00022982"/>
    </source>
</evidence>
<dbReference type="InterPro" id="IPR005798">
    <property type="entry name" value="Cyt_b/b6_C"/>
</dbReference>
<evidence type="ECO:0000256" key="2">
    <source>
        <dbReference type="ARBA" id="ARBA00004448"/>
    </source>
</evidence>
<comment type="subunit">
    <text evidence="3">The main subunits of complex b-c1 are: cytochrome b, cytochrome c1 and the Rieske protein.</text>
</comment>
<feature type="transmembrane region" description="Helical" evidence="20">
    <location>
        <begin position="111"/>
        <end position="134"/>
    </location>
</feature>
<gene>
    <name evidence="23" type="primary">cob</name>
</gene>
<dbReference type="GO" id="GO:0046872">
    <property type="term" value="F:metal ion binding"/>
    <property type="evidence" value="ECO:0007669"/>
    <property type="project" value="UniProtKB-UniRule"/>
</dbReference>
<dbReference type="GO" id="GO:0008121">
    <property type="term" value="F:quinol-cytochrome-c reductase activity"/>
    <property type="evidence" value="ECO:0007669"/>
    <property type="project" value="InterPro"/>
</dbReference>
<feature type="transmembrane region" description="Helical" evidence="20">
    <location>
        <begin position="319"/>
        <end position="341"/>
    </location>
</feature>
<dbReference type="FunFam" id="1.20.810.10:FF:000002">
    <property type="entry name" value="Cytochrome b"/>
    <property type="match status" value="1"/>
</dbReference>
<dbReference type="GO" id="GO:0045275">
    <property type="term" value="C:respiratory chain complex III"/>
    <property type="evidence" value="ECO:0007669"/>
    <property type="project" value="InterPro"/>
</dbReference>
<dbReference type="InterPro" id="IPR016174">
    <property type="entry name" value="Di-haem_cyt_TM"/>
</dbReference>
<feature type="domain" description="Cytochrome b/b6 N-terminal region profile" evidence="21">
    <location>
        <begin position="2"/>
        <end position="210"/>
    </location>
</feature>
<evidence type="ECO:0000256" key="10">
    <source>
        <dbReference type="ARBA" id="ARBA00022792"/>
    </source>
</evidence>
<dbReference type="InterPro" id="IPR030689">
    <property type="entry name" value="Cytochrome_b"/>
</dbReference>
<dbReference type="Pfam" id="PF00032">
    <property type="entry name" value="Cytochrom_B_C"/>
    <property type="match status" value="1"/>
</dbReference>
<evidence type="ECO:0000256" key="4">
    <source>
        <dbReference type="ARBA" id="ARBA00013531"/>
    </source>
</evidence>
<reference evidence="23" key="1">
    <citation type="submission" date="2022-09" db="EMBL/GenBank/DDBJ databases">
        <authorList>
            <person name="Zou J."/>
        </authorList>
    </citation>
    <scope>NUCLEOTIDE SEQUENCE</scope>
</reference>
<dbReference type="SUPFAM" id="SSF81648">
    <property type="entry name" value="a domain/subunit of cytochrome bc1 complex (Ubiquinol-cytochrome c reductase)"/>
    <property type="match status" value="1"/>
</dbReference>
<evidence type="ECO:0000256" key="16">
    <source>
        <dbReference type="ARBA" id="ARBA00023136"/>
    </source>
</evidence>
<evidence type="ECO:0000256" key="5">
    <source>
        <dbReference type="ARBA" id="ARBA00022448"/>
    </source>
</evidence>
<dbReference type="AlphaFoldDB" id="A0A9E8MI52"/>
<keyword evidence="9 19" id="KW-0479">Metal-binding</keyword>
<dbReference type="SUPFAM" id="SSF81342">
    <property type="entry name" value="Transmembrane di-heme cytochromes"/>
    <property type="match status" value="1"/>
</dbReference>
<feature type="transmembrane region" description="Helical" evidence="20">
    <location>
        <begin position="31"/>
        <end position="57"/>
    </location>
</feature>